<organism evidence="2 3">
    <name type="scientific">Ostreobium quekettii</name>
    <dbReference type="NCBI Taxonomy" id="121088"/>
    <lineage>
        <taxon>Eukaryota</taxon>
        <taxon>Viridiplantae</taxon>
        <taxon>Chlorophyta</taxon>
        <taxon>core chlorophytes</taxon>
        <taxon>Ulvophyceae</taxon>
        <taxon>TCBD clade</taxon>
        <taxon>Bryopsidales</taxon>
        <taxon>Ostreobineae</taxon>
        <taxon>Ostreobiaceae</taxon>
        <taxon>Ostreobium</taxon>
    </lineage>
</organism>
<dbReference type="Gene3D" id="2.60.40.150">
    <property type="entry name" value="C2 domain"/>
    <property type="match status" value="1"/>
</dbReference>
<dbReference type="InterPro" id="IPR035892">
    <property type="entry name" value="C2_domain_sf"/>
</dbReference>
<reference evidence="2" key="1">
    <citation type="submission" date="2020-12" db="EMBL/GenBank/DDBJ databases">
        <authorList>
            <person name="Iha C."/>
        </authorList>
    </citation>
    <scope>NUCLEOTIDE SEQUENCE</scope>
</reference>
<comment type="caution">
    <text evidence="2">The sequence shown here is derived from an EMBL/GenBank/DDBJ whole genome shotgun (WGS) entry which is preliminary data.</text>
</comment>
<dbReference type="EMBL" id="CAJHUC010002329">
    <property type="protein sequence ID" value="CAD7703617.1"/>
    <property type="molecule type" value="Genomic_DNA"/>
</dbReference>
<dbReference type="InterPro" id="IPR051324">
    <property type="entry name" value="Stress/Tellurium_Resist"/>
</dbReference>
<dbReference type="CDD" id="cd06974">
    <property type="entry name" value="TerD_like"/>
    <property type="match status" value="1"/>
</dbReference>
<dbReference type="InterPro" id="IPR003325">
    <property type="entry name" value="TerD"/>
</dbReference>
<dbReference type="PROSITE" id="PS50004">
    <property type="entry name" value="C2"/>
    <property type="match status" value="1"/>
</dbReference>
<dbReference type="PANTHER" id="PTHR32097:SF17">
    <property type="entry name" value="CAMP-BINDING PROTEIN 1-RELATED"/>
    <property type="match status" value="1"/>
</dbReference>
<dbReference type="InterPro" id="IPR000008">
    <property type="entry name" value="C2_dom"/>
</dbReference>
<dbReference type="Gene3D" id="2.60.60.30">
    <property type="entry name" value="sav2460 like domains"/>
    <property type="match status" value="1"/>
</dbReference>
<evidence type="ECO:0000313" key="3">
    <source>
        <dbReference type="Proteomes" id="UP000708148"/>
    </source>
</evidence>
<sequence>MKDAMGPRAALNGHLRSEHSCFSLCQQSCADWNPLILCRAQSERRSFSTVALMADYATHGSVHLLPKPPTRAGVINETAKLSADGQYVIDGRVSTLKIAFDWEAKNVDVDASVAVFDDQFNRVDVVWWDKKTSKYCSVHHLGDERTGEKKGDKEVIEVELARVPLNVHYIFFTESVYTKGKSLEDAKLGNVKLLYPNKPTSTLEIATHAPGDQKGTNAVVVGLLTRKGAWWTFTALSKPVRGRTIKEIEYYTDFKAFVREPSSPAKTWLVKVWVPEARNIAASDKESTFGKNKTSDCFVHIACKDRKYTSAVVEKTLNPKWATKKLDLGETIESDHTLVEIKVLDQDPSNDDDFLGAAYLALGGMAKAGVGAHEVVVALGESLDPKEKVKRGVEISGDVVIRWEVATSEEE</sequence>
<evidence type="ECO:0000313" key="2">
    <source>
        <dbReference type="EMBL" id="CAD7703617.1"/>
    </source>
</evidence>
<dbReference type="SUPFAM" id="SSF49562">
    <property type="entry name" value="C2 domain (Calcium/lipid-binding domain, CaLB)"/>
    <property type="match status" value="1"/>
</dbReference>
<dbReference type="SMART" id="SM00239">
    <property type="entry name" value="C2"/>
    <property type="match status" value="1"/>
</dbReference>
<name>A0A8S1J8K6_9CHLO</name>
<dbReference type="Pfam" id="PF00168">
    <property type="entry name" value="C2"/>
    <property type="match status" value="1"/>
</dbReference>
<dbReference type="PANTHER" id="PTHR32097">
    <property type="entry name" value="CAMP-BINDING PROTEIN 1-RELATED"/>
    <property type="match status" value="1"/>
</dbReference>
<protein>
    <recommendedName>
        <fullName evidence="1">C2 domain-containing protein</fullName>
    </recommendedName>
</protein>
<accession>A0A8S1J8K6</accession>
<dbReference type="Proteomes" id="UP000708148">
    <property type="component" value="Unassembled WGS sequence"/>
</dbReference>
<keyword evidence="3" id="KW-1185">Reference proteome</keyword>
<evidence type="ECO:0000259" key="1">
    <source>
        <dbReference type="PROSITE" id="PS50004"/>
    </source>
</evidence>
<dbReference type="AlphaFoldDB" id="A0A8S1J8K6"/>
<dbReference type="OrthoDB" id="5240116at2759"/>
<feature type="domain" description="C2" evidence="1">
    <location>
        <begin position="251"/>
        <end position="375"/>
    </location>
</feature>
<gene>
    <name evidence="2" type="ORF">OSTQU699_LOCUS8974</name>
</gene>
<proteinExistence type="predicted"/>
<dbReference type="Pfam" id="PF02342">
    <property type="entry name" value="TerD"/>
    <property type="match status" value="1"/>
</dbReference>